<dbReference type="SUPFAM" id="SSF53850">
    <property type="entry name" value="Periplasmic binding protein-like II"/>
    <property type="match status" value="1"/>
</dbReference>
<evidence type="ECO:0000313" key="3">
    <source>
        <dbReference type="Proteomes" id="UP000194761"/>
    </source>
</evidence>
<comment type="caution">
    <text evidence="2">The sequence shown here is derived from an EMBL/GenBank/DDBJ whole genome shotgun (WGS) entry which is preliminary data.</text>
</comment>
<accession>A0A243R8D0</accession>
<dbReference type="RefSeq" id="WP_086577878.1">
    <property type="nucleotide sequence ID" value="NZ_NGFP01000249.1"/>
</dbReference>
<name>A0A243R8D0_9ACTN</name>
<evidence type="ECO:0000256" key="1">
    <source>
        <dbReference type="SAM" id="SignalP"/>
    </source>
</evidence>
<gene>
    <name evidence="2" type="ORF">CA984_35945</name>
</gene>
<dbReference type="Gene3D" id="3.40.190.10">
    <property type="entry name" value="Periplasmic binding protein-like II"/>
    <property type="match status" value="1"/>
</dbReference>
<dbReference type="PROSITE" id="PS51257">
    <property type="entry name" value="PROKAR_LIPOPROTEIN"/>
    <property type="match status" value="1"/>
</dbReference>
<reference evidence="2 3" key="1">
    <citation type="submission" date="2017-05" db="EMBL/GenBank/DDBJ databases">
        <title>Biotechnological potential of actinobacteria isolated from South African environments.</title>
        <authorList>
            <person name="Le Roes-Hill M."/>
            <person name="Prins A."/>
            <person name="Durrell K.A."/>
        </authorList>
    </citation>
    <scope>NUCLEOTIDE SEQUENCE [LARGE SCALE GENOMIC DNA]</scope>
    <source>
        <strain evidence="2">M26</strain>
    </source>
</reference>
<dbReference type="PANTHER" id="PTHR43649">
    <property type="entry name" value="ARABINOSE-BINDING PROTEIN-RELATED"/>
    <property type="match status" value="1"/>
</dbReference>
<evidence type="ECO:0000313" key="2">
    <source>
        <dbReference type="EMBL" id="OUC90857.1"/>
    </source>
</evidence>
<dbReference type="Proteomes" id="UP000194761">
    <property type="component" value="Unassembled WGS sequence"/>
</dbReference>
<proteinExistence type="predicted"/>
<feature type="signal peptide" evidence="1">
    <location>
        <begin position="1"/>
        <end position="28"/>
    </location>
</feature>
<dbReference type="InterPro" id="IPR050490">
    <property type="entry name" value="Bact_solute-bd_prot1"/>
</dbReference>
<dbReference type="EMBL" id="NGFP01000249">
    <property type="protein sequence ID" value="OUC90857.1"/>
    <property type="molecule type" value="Genomic_DNA"/>
</dbReference>
<keyword evidence="3" id="KW-1185">Reference proteome</keyword>
<sequence>MNKRIATMAAITTIGLLAGACATSTAPAAEQAPTTGPADLTFWMTGSEDEALVMQKAADLYTRSHPDVKVKVSALSWDDGHAKVLAAATGKSGPDIVSGGLSWGIEFGGLGGMVDLREQGIPEAVKAKTQQGVWESITSRDGAVYGTPLDMTVYLTYYRKDLLEKAEVEPPKTWEELTSAMDRLQDDGVKVPYSMDWGNIDWLQYFNFLRQAGGALYTPDCKPALNSDAGVTALNYWADLYKKYKAPTQTAEVPAALANGVAMVSGGSWQIKAVDTAQPKMKDKWATAPLPAGPAGQGAFIGGRIVGVMSYSKHAAQAADFIKSLYTPEAVKVITDAAASRGVLWISPLTDNIGNLPATPDQIEAIKAAFAAGYGPPNCAGWETSQAEVTKKLQEVIYGKSEAKPALDAAAKIMEQNAG</sequence>
<dbReference type="AlphaFoldDB" id="A0A243R8D0"/>
<dbReference type="Pfam" id="PF01547">
    <property type="entry name" value="SBP_bac_1"/>
    <property type="match status" value="1"/>
</dbReference>
<dbReference type="InterPro" id="IPR006059">
    <property type="entry name" value="SBP"/>
</dbReference>
<feature type="chain" id="PRO_5012783347" description="Sugar ABC transporter substrate-binding protein" evidence="1">
    <location>
        <begin position="29"/>
        <end position="419"/>
    </location>
</feature>
<dbReference type="PANTHER" id="PTHR43649:SF12">
    <property type="entry name" value="DIACETYLCHITOBIOSE BINDING PROTEIN DASA"/>
    <property type="match status" value="1"/>
</dbReference>
<protein>
    <recommendedName>
        <fullName evidence="4">Sugar ABC transporter substrate-binding protein</fullName>
    </recommendedName>
</protein>
<keyword evidence="1" id="KW-0732">Signal</keyword>
<organism evidence="2 3">
    <name type="scientific">Streptosporangium minutum</name>
    <dbReference type="NCBI Taxonomy" id="569862"/>
    <lineage>
        <taxon>Bacteria</taxon>
        <taxon>Bacillati</taxon>
        <taxon>Actinomycetota</taxon>
        <taxon>Actinomycetes</taxon>
        <taxon>Streptosporangiales</taxon>
        <taxon>Streptosporangiaceae</taxon>
        <taxon>Streptosporangium</taxon>
    </lineage>
</organism>
<evidence type="ECO:0008006" key="4">
    <source>
        <dbReference type="Google" id="ProtNLM"/>
    </source>
</evidence>